<reference evidence="1" key="1">
    <citation type="submission" date="2015-01" db="EMBL/GenBank/DDBJ databases">
        <title>EvidentialGene: Evidence-directed Construction of Complete mRNA Transcriptomes without Genomes.</title>
        <authorList>
            <person name="Gilbert D.G."/>
        </authorList>
    </citation>
    <scope>NUCLEOTIDE SEQUENCE</scope>
</reference>
<dbReference type="EMBL" id="GCES01095581">
    <property type="protein sequence ID" value="JAQ90741.1"/>
    <property type="molecule type" value="Transcribed_RNA"/>
</dbReference>
<organism evidence="1">
    <name type="scientific">Fundulus heteroclitus</name>
    <name type="common">Killifish</name>
    <name type="synonym">Mummichog</name>
    <dbReference type="NCBI Taxonomy" id="8078"/>
    <lineage>
        <taxon>Eukaryota</taxon>
        <taxon>Metazoa</taxon>
        <taxon>Chordata</taxon>
        <taxon>Craniata</taxon>
        <taxon>Vertebrata</taxon>
        <taxon>Euteleostomi</taxon>
        <taxon>Actinopterygii</taxon>
        <taxon>Neopterygii</taxon>
        <taxon>Teleostei</taxon>
        <taxon>Neoteleostei</taxon>
        <taxon>Acanthomorphata</taxon>
        <taxon>Ovalentaria</taxon>
        <taxon>Atherinomorphae</taxon>
        <taxon>Cyprinodontiformes</taxon>
        <taxon>Fundulidae</taxon>
        <taxon>Fundulus</taxon>
    </lineage>
</organism>
<protein>
    <submittedName>
        <fullName evidence="1">General transcription factor II-I repeat domain-containing 2-like protein</fullName>
    </submittedName>
</protein>
<dbReference type="PANTHER" id="PTHR45913:SF10">
    <property type="entry name" value="DUF4371 DOMAIN-CONTAINING PROTEIN"/>
    <property type="match status" value="1"/>
</dbReference>
<sequence length="143" mass="16313">MVDMTSHLNTLNKSLQGRGHTALQMLEDVLSFERKLTVFARDVQRGTLSHFPSLREFIEAHHDHTLSRDYLQGAIVDMQTALGRRFSEFRKQKITLSFPVTPLEIDPSSLNKFPGVNQADLEIADIVDKYLWVSMLKSLTAQL</sequence>
<evidence type="ECO:0000313" key="1">
    <source>
        <dbReference type="EMBL" id="JAQ90741.1"/>
    </source>
</evidence>
<name>A0A146TCS9_FUNHE</name>
<dbReference type="AlphaFoldDB" id="A0A146TCS9"/>
<proteinExistence type="predicted"/>
<accession>A0A146TCS9</accession>
<dbReference type="EMBL" id="GCES01110830">
    <property type="protein sequence ID" value="JAQ75492.1"/>
    <property type="molecule type" value="Transcribed_RNA"/>
</dbReference>
<dbReference type="PANTHER" id="PTHR45913">
    <property type="entry name" value="EPM2A-INTERACTING PROTEIN 1"/>
    <property type="match status" value="1"/>
</dbReference>